<sequence length="308" mass="34908">MKLLLCALFILMCFSVHCIPHKQIALTLDDSPRAAGGYLDGPTRAKMLLSALKEHHVHQVVFFSVSEHLHGEGLARLKAYGDAGHLIANHTHDHPDFNTVTLAQYIESFEQADRALASFSTMTKLFRFPYLREGNSLEKRDVMRKVLADHGYRNGYVTVNTYDWYIENQFQNAIKAGHIVDLTRMSRFYVDMMMQSIEAYDALAVNVLGHSPKHTLLLHEMDIIALFIGDLITALKQKGWQIISPLDAYQNEIATFVSDEILPFNPGRIGEIARTQGVTKGLWPQALQESYLEQQFQLRVLHAQSPSN</sequence>
<keyword evidence="3" id="KW-0732">Signal</keyword>
<comment type="caution">
    <text evidence="5">The sequence shown here is derived from an EMBL/GenBank/DDBJ whole genome shotgun (WGS) entry which is preliminary data.</text>
</comment>
<feature type="signal peptide" evidence="3">
    <location>
        <begin position="1"/>
        <end position="18"/>
    </location>
</feature>
<feature type="chain" id="PRO_5012948749" evidence="3">
    <location>
        <begin position="19"/>
        <end position="308"/>
    </location>
</feature>
<evidence type="ECO:0000256" key="3">
    <source>
        <dbReference type="SAM" id="SignalP"/>
    </source>
</evidence>
<dbReference type="OrthoDB" id="115239at2"/>
<protein>
    <submittedName>
        <fullName evidence="5">Polysaccharide deacetylase</fullName>
    </submittedName>
</protein>
<dbReference type="GO" id="GO:0046872">
    <property type="term" value="F:metal ion binding"/>
    <property type="evidence" value="ECO:0007669"/>
    <property type="project" value="UniProtKB-KW"/>
</dbReference>
<evidence type="ECO:0000313" key="5">
    <source>
        <dbReference type="EMBL" id="OUL56240.1"/>
    </source>
</evidence>
<feature type="domain" description="NodB homology" evidence="4">
    <location>
        <begin position="22"/>
        <end position="243"/>
    </location>
</feature>
<dbReference type="GO" id="GO:0016810">
    <property type="term" value="F:hydrolase activity, acting on carbon-nitrogen (but not peptide) bonds"/>
    <property type="evidence" value="ECO:0007669"/>
    <property type="project" value="InterPro"/>
</dbReference>
<dbReference type="InterPro" id="IPR050248">
    <property type="entry name" value="Polysacc_deacetylase_ArnD"/>
</dbReference>
<dbReference type="SUPFAM" id="SSF88713">
    <property type="entry name" value="Glycoside hydrolase/deacetylase"/>
    <property type="match status" value="1"/>
</dbReference>
<dbReference type="EMBL" id="MWPV01000007">
    <property type="protein sequence ID" value="OUL56240.1"/>
    <property type="molecule type" value="Genomic_DNA"/>
</dbReference>
<proteinExistence type="predicted"/>
<reference evidence="5 6" key="1">
    <citation type="submission" date="2017-02" db="EMBL/GenBank/DDBJ databases">
        <title>Pseudoalteromonas ulvae TC14 Genome.</title>
        <authorList>
            <person name="Molmeret M."/>
        </authorList>
    </citation>
    <scope>NUCLEOTIDE SEQUENCE [LARGE SCALE GENOMIC DNA]</scope>
    <source>
        <strain evidence="5">TC14</strain>
    </source>
</reference>
<name>A0A2C9ZZP7_PSEDV</name>
<evidence type="ECO:0000259" key="4">
    <source>
        <dbReference type="PROSITE" id="PS51677"/>
    </source>
</evidence>
<evidence type="ECO:0000256" key="1">
    <source>
        <dbReference type="ARBA" id="ARBA00022723"/>
    </source>
</evidence>
<dbReference type="Proteomes" id="UP000194841">
    <property type="component" value="Unassembled WGS sequence"/>
</dbReference>
<dbReference type="InterPro" id="IPR011330">
    <property type="entry name" value="Glyco_hydro/deAcase_b/a-brl"/>
</dbReference>
<accession>A0A2C9ZZP7</accession>
<dbReference type="PROSITE" id="PS51677">
    <property type="entry name" value="NODB"/>
    <property type="match status" value="1"/>
</dbReference>
<dbReference type="RefSeq" id="WP_086745754.1">
    <property type="nucleotide sequence ID" value="NZ_MWPV01000007.1"/>
</dbReference>
<dbReference type="GO" id="GO:0016020">
    <property type="term" value="C:membrane"/>
    <property type="evidence" value="ECO:0007669"/>
    <property type="project" value="TreeGrafter"/>
</dbReference>
<dbReference type="GO" id="GO:0005975">
    <property type="term" value="P:carbohydrate metabolic process"/>
    <property type="evidence" value="ECO:0007669"/>
    <property type="project" value="InterPro"/>
</dbReference>
<dbReference type="InterPro" id="IPR002509">
    <property type="entry name" value="NODB_dom"/>
</dbReference>
<keyword evidence="6" id="KW-1185">Reference proteome</keyword>
<organism evidence="5 6">
    <name type="scientific">Pseudoalteromonas ulvae</name>
    <dbReference type="NCBI Taxonomy" id="107327"/>
    <lineage>
        <taxon>Bacteria</taxon>
        <taxon>Pseudomonadati</taxon>
        <taxon>Pseudomonadota</taxon>
        <taxon>Gammaproteobacteria</taxon>
        <taxon>Alteromonadales</taxon>
        <taxon>Pseudoalteromonadaceae</taxon>
        <taxon>Pseudoalteromonas</taxon>
    </lineage>
</organism>
<dbReference type="PANTHER" id="PTHR10587:SF133">
    <property type="entry name" value="CHITIN DEACETYLASE 1-RELATED"/>
    <property type="match status" value="1"/>
</dbReference>
<keyword evidence="2" id="KW-0378">Hydrolase</keyword>
<dbReference type="PANTHER" id="PTHR10587">
    <property type="entry name" value="GLYCOSYL TRANSFERASE-RELATED"/>
    <property type="match status" value="1"/>
</dbReference>
<dbReference type="AlphaFoldDB" id="A0A2C9ZZP7"/>
<dbReference type="Gene3D" id="3.20.20.370">
    <property type="entry name" value="Glycoside hydrolase/deacetylase"/>
    <property type="match status" value="1"/>
</dbReference>
<evidence type="ECO:0000313" key="6">
    <source>
        <dbReference type="Proteomes" id="UP000194841"/>
    </source>
</evidence>
<dbReference type="Pfam" id="PF01522">
    <property type="entry name" value="Polysacc_deac_1"/>
    <property type="match status" value="1"/>
</dbReference>
<gene>
    <name evidence="5" type="ORF">B1199_19200</name>
</gene>
<evidence type="ECO:0000256" key="2">
    <source>
        <dbReference type="ARBA" id="ARBA00022801"/>
    </source>
</evidence>
<keyword evidence="1" id="KW-0479">Metal-binding</keyword>